<feature type="signal peptide" evidence="1">
    <location>
        <begin position="1"/>
        <end position="16"/>
    </location>
</feature>
<dbReference type="AlphaFoldDB" id="A0A5N5LAZ7"/>
<protein>
    <submittedName>
        <fullName evidence="2">Uncharacterized protein</fullName>
    </submittedName>
</protein>
<comment type="caution">
    <text evidence="2">The sequence shown here is derived from an EMBL/GenBank/DDBJ whole genome shotgun (WGS) entry which is preliminary data.</text>
</comment>
<dbReference type="Proteomes" id="UP000327468">
    <property type="component" value="Chromosome 19"/>
</dbReference>
<gene>
    <name evidence="2" type="ORF">PHYPO_G00092900</name>
</gene>
<organism evidence="2 3">
    <name type="scientific">Pangasianodon hypophthalmus</name>
    <name type="common">Striped catfish</name>
    <name type="synonym">Helicophagus hypophthalmus</name>
    <dbReference type="NCBI Taxonomy" id="310915"/>
    <lineage>
        <taxon>Eukaryota</taxon>
        <taxon>Metazoa</taxon>
        <taxon>Chordata</taxon>
        <taxon>Craniata</taxon>
        <taxon>Vertebrata</taxon>
        <taxon>Euteleostomi</taxon>
        <taxon>Actinopterygii</taxon>
        <taxon>Neopterygii</taxon>
        <taxon>Teleostei</taxon>
        <taxon>Ostariophysi</taxon>
        <taxon>Siluriformes</taxon>
        <taxon>Pangasiidae</taxon>
        <taxon>Pangasianodon</taxon>
    </lineage>
</organism>
<feature type="chain" id="PRO_5024426645" evidence="1">
    <location>
        <begin position="17"/>
        <end position="81"/>
    </location>
</feature>
<keyword evidence="1" id="KW-0732">Signal</keyword>
<accession>A0A5N5LAZ7</accession>
<name>A0A5N5LAZ7_PANHP</name>
<evidence type="ECO:0000256" key="1">
    <source>
        <dbReference type="SAM" id="SignalP"/>
    </source>
</evidence>
<keyword evidence="3" id="KW-1185">Reference proteome</keyword>
<reference evidence="2 3" key="1">
    <citation type="submission" date="2019-06" db="EMBL/GenBank/DDBJ databases">
        <title>A chromosome-scale genome assembly of the striped catfish, Pangasianodon hypophthalmus.</title>
        <authorList>
            <person name="Wen M."/>
            <person name="Zahm M."/>
            <person name="Roques C."/>
            <person name="Cabau C."/>
            <person name="Klopp C."/>
            <person name="Donnadieu C."/>
            <person name="Jouanno E."/>
            <person name="Avarre J.-C."/>
            <person name="Campet M."/>
            <person name="Ha T.T.T."/>
            <person name="Dugue R."/>
            <person name="Lampietro C."/>
            <person name="Louis A."/>
            <person name="Herpin A."/>
            <person name="Echchiki A."/>
            <person name="Berthelot C."/>
            <person name="Parey E."/>
            <person name="Roest-Crollius H."/>
            <person name="Braasch I."/>
            <person name="Postlethwait J."/>
            <person name="Bobe J."/>
            <person name="Montfort J."/>
            <person name="Bouchez O."/>
            <person name="Begum T."/>
            <person name="Schartl M."/>
            <person name="Guiguen Y."/>
        </authorList>
    </citation>
    <scope>NUCLEOTIDE SEQUENCE [LARGE SCALE GENOMIC DNA]</scope>
    <source>
        <strain evidence="2 3">Indonesia</strain>
        <tissue evidence="2">Blood</tissue>
    </source>
</reference>
<proteinExistence type="predicted"/>
<evidence type="ECO:0000313" key="2">
    <source>
        <dbReference type="EMBL" id="KAB5539762.1"/>
    </source>
</evidence>
<dbReference type="EMBL" id="VFJC01000020">
    <property type="protein sequence ID" value="KAB5539762.1"/>
    <property type="molecule type" value="Genomic_DNA"/>
</dbReference>
<sequence length="81" mass="9519">MLFLLQIFCCMFCVMCMSMGLSQGMQRSDKDSRVVSPKKKWDLSEQEFHFIIRILSIGLVDADPDILHHLKEYRDLHRISS</sequence>
<evidence type="ECO:0000313" key="3">
    <source>
        <dbReference type="Proteomes" id="UP000327468"/>
    </source>
</evidence>